<dbReference type="CDD" id="cd00051">
    <property type="entry name" value="EFh"/>
    <property type="match status" value="1"/>
</dbReference>
<accession>A0AAV7JKQ2</accession>
<comment type="caution">
    <text evidence="4">The sequence shown here is derived from an EMBL/GenBank/DDBJ whole genome shotgun (WGS) entry which is preliminary data.</text>
</comment>
<dbReference type="InterPro" id="IPR050230">
    <property type="entry name" value="CALM/Myosin/TropC-like"/>
</dbReference>
<dbReference type="Gene3D" id="1.10.238.10">
    <property type="entry name" value="EF-hand"/>
    <property type="match status" value="2"/>
</dbReference>
<protein>
    <submittedName>
        <fullName evidence="4">Calmodulin-like protein 11</fullName>
    </submittedName>
</protein>
<dbReference type="FunFam" id="1.10.238.10:FF:000001">
    <property type="entry name" value="Calmodulin 1"/>
    <property type="match status" value="1"/>
</dbReference>
<evidence type="ECO:0000256" key="2">
    <source>
        <dbReference type="ARBA" id="ARBA00022837"/>
    </source>
</evidence>
<name>A0AAV7JKQ2_9METZ</name>
<dbReference type="PANTHER" id="PTHR23048">
    <property type="entry name" value="MYOSIN LIGHT CHAIN 1, 3"/>
    <property type="match status" value="1"/>
</dbReference>
<sequence>MAEFLTEEDIHQFRIHFDHLDTDQDGILSIEELTAFFTQEMGSHLLEEELHDMIIEFDENKNGKIEFEEFLAMQVKKNMMIGQEEEIWKIFQAFDSDKNGYISAPELRNVMATLGENLSEEEIAAMIREADIDGDGHINYEEFVRVMMFS</sequence>
<dbReference type="PROSITE" id="PS00018">
    <property type="entry name" value="EF_HAND_1"/>
    <property type="match status" value="4"/>
</dbReference>
<dbReference type="GO" id="GO:0016460">
    <property type="term" value="C:myosin II complex"/>
    <property type="evidence" value="ECO:0007669"/>
    <property type="project" value="TreeGrafter"/>
</dbReference>
<dbReference type="PANTHER" id="PTHR23048:SF0">
    <property type="entry name" value="CALMODULIN LIKE 3"/>
    <property type="match status" value="1"/>
</dbReference>
<dbReference type="Pfam" id="PF13499">
    <property type="entry name" value="EF-hand_7"/>
    <property type="match status" value="2"/>
</dbReference>
<keyword evidence="2" id="KW-0106">Calcium</keyword>
<feature type="domain" description="EF-hand" evidence="3">
    <location>
        <begin position="8"/>
        <end position="43"/>
    </location>
</feature>
<dbReference type="GO" id="GO:0005509">
    <property type="term" value="F:calcium ion binding"/>
    <property type="evidence" value="ECO:0007669"/>
    <property type="project" value="InterPro"/>
</dbReference>
<evidence type="ECO:0000313" key="4">
    <source>
        <dbReference type="EMBL" id="KAI6649377.1"/>
    </source>
</evidence>
<keyword evidence="5" id="KW-1185">Reference proteome</keyword>
<evidence type="ECO:0000256" key="1">
    <source>
        <dbReference type="ARBA" id="ARBA00022737"/>
    </source>
</evidence>
<organism evidence="4 5">
    <name type="scientific">Oopsacas minuta</name>
    <dbReference type="NCBI Taxonomy" id="111878"/>
    <lineage>
        <taxon>Eukaryota</taxon>
        <taxon>Metazoa</taxon>
        <taxon>Porifera</taxon>
        <taxon>Hexactinellida</taxon>
        <taxon>Hexasterophora</taxon>
        <taxon>Lyssacinosida</taxon>
        <taxon>Leucopsacidae</taxon>
        <taxon>Oopsacas</taxon>
    </lineage>
</organism>
<keyword evidence="1" id="KW-0677">Repeat</keyword>
<dbReference type="InterPro" id="IPR018247">
    <property type="entry name" value="EF_Hand_1_Ca_BS"/>
</dbReference>
<dbReference type="InterPro" id="IPR002048">
    <property type="entry name" value="EF_hand_dom"/>
</dbReference>
<dbReference type="SMART" id="SM00054">
    <property type="entry name" value="EFh"/>
    <property type="match status" value="4"/>
</dbReference>
<dbReference type="SUPFAM" id="SSF47473">
    <property type="entry name" value="EF-hand"/>
    <property type="match status" value="1"/>
</dbReference>
<feature type="domain" description="EF-hand" evidence="3">
    <location>
        <begin position="45"/>
        <end position="80"/>
    </location>
</feature>
<feature type="domain" description="EF-hand" evidence="3">
    <location>
        <begin position="118"/>
        <end position="150"/>
    </location>
</feature>
<proteinExistence type="predicted"/>
<feature type="domain" description="EF-hand" evidence="3">
    <location>
        <begin position="82"/>
        <end position="117"/>
    </location>
</feature>
<dbReference type="EMBL" id="JAKMXF010000321">
    <property type="protein sequence ID" value="KAI6649377.1"/>
    <property type="molecule type" value="Genomic_DNA"/>
</dbReference>
<gene>
    <name evidence="4" type="ORF">LOD99_11743</name>
</gene>
<reference evidence="4 5" key="1">
    <citation type="journal article" date="2023" name="BMC Biol.">
        <title>The compact genome of the sponge Oopsacas minuta (Hexactinellida) is lacking key metazoan core genes.</title>
        <authorList>
            <person name="Santini S."/>
            <person name="Schenkelaars Q."/>
            <person name="Jourda C."/>
            <person name="Duchesne M."/>
            <person name="Belahbib H."/>
            <person name="Rocher C."/>
            <person name="Selva M."/>
            <person name="Riesgo A."/>
            <person name="Vervoort M."/>
            <person name="Leys S.P."/>
            <person name="Kodjabachian L."/>
            <person name="Le Bivic A."/>
            <person name="Borchiellini C."/>
            <person name="Claverie J.M."/>
            <person name="Renard E."/>
        </authorList>
    </citation>
    <scope>NUCLEOTIDE SEQUENCE [LARGE SCALE GENOMIC DNA]</scope>
    <source>
        <strain evidence="4">SPO-2</strain>
    </source>
</reference>
<dbReference type="AlphaFoldDB" id="A0AAV7JKQ2"/>
<evidence type="ECO:0000313" key="5">
    <source>
        <dbReference type="Proteomes" id="UP001165289"/>
    </source>
</evidence>
<dbReference type="PROSITE" id="PS50222">
    <property type="entry name" value="EF_HAND_2"/>
    <property type="match status" value="4"/>
</dbReference>
<dbReference type="InterPro" id="IPR011992">
    <property type="entry name" value="EF-hand-dom_pair"/>
</dbReference>
<evidence type="ECO:0000259" key="3">
    <source>
        <dbReference type="PROSITE" id="PS50222"/>
    </source>
</evidence>
<dbReference type="Proteomes" id="UP001165289">
    <property type="component" value="Unassembled WGS sequence"/>
</dbReference>